<evidence type="ECO:0000256" key="4">
    <source>
        <dbReference type="SAM" id="MobiDB-lite"/>
    </source>
</evidence>
<dbReference type="GO" id="GO:0005840">
    <property type="term" value="C:ribosome"/>
    <property type="evidence" value="ECO:0007669"/>
    <property type="project" value="UniProtKB-KW"/>
</dbReference>
<name>A0A921QKW2_SORBI</name>
<dbReference type="GO" id="GO:1990904">
    <property type="term" value="C:ribonucleoprotein complex"/>
    <property type="evidence" value="ECO:0007669"/>
    <property type="project" value="UniProtKB-KW"/>
</dbReference>
<dbReference type="GO" id="GO:0006412">
    <property type="term" value="P:translation"/>
    <property type="evidence" value="ECO:0007669"/>
    <property type="project" value="InterPro"/>
</dbReference>
<sequence length="163" mass="18160">MTTTMAMAAATSAAAAVSTSHPYPLLQPTSNRTFVSFPRRQLPATSLSLALPLPSQLSLRGLPLAPAPAANPKYHNAKVDAGDEDVAGEELLRRFNWQVSRAGVTEEVRRRRRHEDARDKRKRKARSAARRYRRRVPKCKGFGRLVLSDRRIHAADLKSIQPV</sequence>
<dbReference type="NCBIfam" id="TIGR00030">
    <property type="entry name" value="S21p"/>
    <property type="match status" value="1"/>
</dbReference>
<dbReference type="Proteomes" id="UP000807115">
    <property type="component" value="Chromosome 7"/>
</dbReference>
<dbReference type="EMBL" id="CM027686">
    <property type="protein sequence ID" value="KAG0522304.1"/>
    <property type="molecule type" value="Genomic_DNA"/>
</dbReference>
<dbReference type="GO" id="GO:0003735">
    <property type="term" value="F:structural constituent of ribosome"/>
    <property type="evidence" value="ECO:0007669"/>
    <property type="project" value="InterPro"/>
</dbReference>
<keyword evidence="2" id="KW-0689">Ribosomal protein</keyword>
<dbReference type="Gene3D" id="1.20.5.1150">
    <property type="entry name" value="Ribosomal protein S8"/>
    <property type="match status" value="1"/>
</dbReference>
<evidence type="ECO:0000256" key="1">
    <source>
        <dbReference type="ARBA" id="ARBA00006640"/>
    </source>
</evidence>
<evidence type="ECO:0000256" key="3">
    <source>
        <dbReference type="ARBA" id="ARBA00023274"/>
    </source>
</evidence>
<keyword evidence="3" id="KW-0687">Ribonucleoprotein</keyword>
<evidence type="ECO:0000313" key="6">
    <source>
        <dbReference type="Proteomes" id="UP000807115"/>
    </source>
</evidence>
<dbReference type="EMBL" id="CM027686">
    <property type="protein sequence ID" value="KAG0522306.1"/>
    <property type="molecule type" value="Genomic_DNA"/>
</dbReference>
<accession>A0A921QKW2</accession>
<comment type="similarity">
    <text evidence="1">Belongs to the bacterial ribosomal protein bS21 family.</text>
</comment>
<dbReference type="InterPro" id="IPR038380">
    <property type="entry name" value="Ribosomal_bS21_sf"/>
</dbReference>
<reference evidence="5" key="2">
    <citation type="submission" date="2020-10" db="EMBL/GenBank/DDBJ databases">
        <authorList>
            <person name="Cooper E.A."/>
            <person name="Brenton Z.W."/>
            <person name="Flinn B.S."/>
            <person name="Jenkins J."/>
            <person name="Shu S."/>
            <person name="Flowers D."/>
            <person name="Luo F."/>
            <person name="Wang Y."/>
            <person name="Xia P."/>
            <person name="Barry K."/>
            <person name="Daum C."/>
            <person name="Lipzen A."/>
            <person name="Yoshinaga Y."/>
            <person name="Schmutz J."/>
            <person name="Saski C."/>
            <person name="Vermerris W."/>
            <person name="Kresovich S."/>
        </authorList>
    </citation>
    <scope>NUCLEOTIDE SEQUENCE</scope>
</reference>
<dbReference type="PANTHER" id="PTHR21109">
    <property type="entry name" value="MITOCHONDRIAL 28S RIBOSOMAL PROTEIN S21"/>
    <property type="match status" value="1"/>
</dbReference>
<gene>
    <name evidence="5" type="ORF">BDA96_07G025700</name>
</gene>
<feature type="compositionally biased region" description="Basic and acidic residues" evidence="4">
    <location>
        <begin position="107"/>
        <end position="119"/>
    </location>
</feature>
<dbReference type="AlphaFoldDB" id="A0A921QKW2"/>
<feature type="region of interest" description="Disordered" evidence="4">
    <location>
        <begin position="107"/>
        <end position="133"/>
    </location>
</feature>
<feature type="compositionally biased region" description="Basic residues" evidence="4">
    <location>
        <begin position="120"/>
        <end position="133"/>
    </location>
</feature>
<evidence type="ECO:0000313" key="5">
    <source>
        <dbReference type="EMBL" id="KAG0522306.1"/>
    </source>
</evidence>
<dbReference type="InterPro" id="IPR001911">
    <property type="entry name" value="Ribosomal_bS21"/>
</dbReference>
<protein>
    <submittedName>
        <fullName evidence="5">Uncharacterized protein</fullName>
    </submittedName>
</protein>
<dbReference type="Pfam" id="PF01165">
    <property type="entry name" value="Ribosomal_S21"/>
    <property type="match status" value="1"/>
</dbReference>
<comment type="caution">
    <text evidence="5">The sequence shown here is derived from an EMBL/GenBank/DDBJ whole genome shotgun (WGS) entry which is preliminary data.</text>
</comment>
<organism evidence="5 6">
    <name type="scientific">Sorghum bicolor</name>
    <name type="common">Sorghum</name>
    <name type="synonym">Sorghum vulgare</name>
    <dbReference type="NCBI Taxonomy" id="4558"/>
    <lineage>
        <taxon>Eukaryota</taxon>
        <taxon>Viridiplantae</taxon>
        <taxon>Streptophyta</taxon>
        <taxon>Embryophyta</taxon>
        <taxon>Tracheophyta</taxon>
        <taxon>Spermatophyta</taxon>
        <taxon>Magnoliopsida</taxon>
        <taxon>Liliopsida</taxon>
        <taxon>Poales</taxon>
        <taxon>Poaceae</taxon>
        <taxon>PACMAD clade</taxon>
        <taxon>Panicoideae</taxon>
        <taxon>Andropogonodae</taxon>
        <taxon>Andropogoneae</taxon>
        <taxon>Sorghinae</taxon>
        <taxon>Sorghum</taxon>
    </lineage>
</organism>
<dbReference type="PANTHER" id="PTHR21109:SF4">
    <property type="entry name" value="OS08G0121800 PROTEIN"/>
    <property type="match status" value="1"/>
</dbReference>
<reference evidence="5" key="1">
    <citation type="journal article" date="2019" name="BMC Genomics">
        <title>A new reference genome for Sorghum bicolor reveals high levels of sequence similarity between sweet and grain genotypes: implications for the genetics of sugar metabolism.</title>
        <authorList>
            <person name="Cooper E.A."/>
            <person name="Brenton Z.W."/>
            <person name="Flinn B.S."/>
            <person name="Jenkins J."/>
            <person name="Shu S."/>
            <person name="Flowers D."/>
            <person name="Luo F."/>
            <person name="Wang Y."/>
            <person name="Xia P."/>
            <person name="Barry K."/>
            <person name="Daum C."/>
            <person name="Lipzen A."/>
            <person name="Yoshinaga Y."/>
            <person name="Schmutz J."/>
            <person name="Saski C."/>
            <person name="Vermerris W."/>
            <person name="Kresovich S."/>
        </authorList>
    </citation>
    <scope>NUCLEOTIDE SEQUENCE</scope>
</reference>
<evidence type="ECO:0000256" key="2">
    <source>
        <dbReference type="ARBA" id="ARBA00022980"/>
    </source>
</evidence>
<proteinExistence type="inferred from homology"/>